<gene>
    <name evidence="1" type="ORF">P7K49_030342</name>
</gene>
<dbReference type="Proteomes" id="UP001266305">
    <property type="component" value="Unassembled WGS sequence"/>
</dbReference>
<dbReference type="EMBL" id="JASSZA010000016">
    <property type="protein sequence ID" value="KAK2091058.1"/>
    <property type="molecule type" value="Genomic_DNA"/>
</dbReference>
<evidence type="ECO:0000313" key="1">
    <source>
        <dbReference type="EMBL" id="KAK2091058.1"/>
    </source>
</evidence>
<protein>
    <submittedName>
        <fullName evidence="1">Uncharacterized protein</fullName>
    </submittedName>
</protein>
<accession>A0ABQ9U325</accession>
<name>A0ABQ9U325_SAGOE</name>
<comment type="caution">
    <text evidence="1">The sequence shown here is derived from an EMBL/GenBank/DDBJ whole genome shotgun (WGS) entry which is preliminary data.</text>
</comment>
<keyword evidence="2" id="KW-1185">Reference proteome</keyword>
<evidence type="ECO:0000313" key="2">
    <source>
        <dbReference type="Proteomes" id="UP001266305"/>
    </source>
</evidence>
<reference evidence="1 2" key="1">
    <citation type="submission" date="2023-05" db="EMBL/GenBank/DDBJ databases">
        <title>B98-5 Cell Line De Novo Hybrid Assembly: An Optical Mapping Approach.</title>
        <authorList>
            <person name="Kananen K."/>
            <person name="Auerbach J.A."/>
            <person name="Kautto E."/>
            <person name="Blachly J.S."/>
        </authorList>
    </citation>
    <scope>NUCLEOTIDE SEQUENCE [LARGE SCALE GENOMIC DNA]</scope>
    <source>
        <strain evidence="1">B95-8</strain>
        <tissue evidence="1">Cell line</tissue>
    </source>
</reference>
<sequence>MHIPAEASGQALSPQDQVALMTEAIQQDVILLIFHISTVVHKDHHVSLQQIQDGNLLDCCHETHRCQIPPGKAVAGPEVEDVTLNRCARSF</sequence>
<organism evidence="1 2">
    <name type="scientific">Saguinus oedipus</name>
    <name type="common">Cotton-top tamarin</name>
    <name type="synonym">Oedipomidas oedipus</name>
    <dbReference type="NCBI Taxonomy" id="9490"/>
    <lineage>
        <taxon>Eukaryota</taxon>
        <taxon>Metazoa</taxon>
        <taxon>Chordata</taxon>
        <taxon>Craniata</taxon>
        <taxon>Vertebrata</taxon>
        <taxon>Euteleostomi</taxon>
        <taxon>Mammalia</taxon>
        <taxon>Eutheria</taxon>
        <taxon>Euarchontoglires</taxon>
        <taxon>Primates</taxon>
        <taxon>Haplorrhini</taxon>
        <taxon>Platyrrhini</taxon>
        <taxon>Cebidae</taxon>
        <taxon>Callitrichinae</taxon>
        <taxon>Saguinus</taxon>
    </lineage>
</organism>
<proteinExistence type="predicted"/>